<reference evidence="2" key="1">
    <citation type="submission" date="2019-08" db="EMBL/GenBank/DDBJ databases">
        <authorList>
            <person name="Kucharzyk K."/>
            <person name="Murdoch R.W."/>
            <person name="Higgins S."/>
            <person name="Loffler F."/>
        </authorList>
    </citation>
    <scope>NUCLEOTIDE SEQUENCE</scope>
</reference>
<sequence>MLLLITAAGEKAVCHNRQQISGRQKRGDDEDPYARVSENNPFASKRRSGKTPFADKAAHGRNADEGKGGKRKAPHGNGHSFTNAGKVVHPRTMGIHDDRARRKEERILGQRVKHNLKKSTLDAGGGQQHKSEQYIGNLADRGIGKPLFKLLLPERQHGTHKNRAEREERKRKECPAPGQEFSPKHIVSHPDDRKYAALGDNTGKNGGGGRWRHGVRGG</sequence>
<evidence type="ECO:0000256" key="1">
    <source>
        <dbReference type="SAM" id="MobiDB-lite"/>
    </source>
</evidence>
<organism evidence="2">
    <name type="scientific">bioreactor metagenome</name>
    <dbReference type="NCBI Taxonomy" id="1076179"/>
    <lineage>
        <taxon>unclassified sequences</taxon>
        <taxon>metagenomes</taxon>
        <taxon>ecological metagenomes</taxon>
    </lineage>
</organism>
<protein>
    <submittedName>
        <fullName evidence="2">Uncharacterized protein</fullName>
    </submittedName>
</protein>
<feature type="compositionally biased region" description="Basic and acidic residues" evidence="1">
    <location>
        <begin position="156"/>
        <end position="174"/>
    </location>
</feature>
<dbReference type="EMBL" id="VSSQ01084516">
    <property type="protein sequence ID" value="MPN32475.1"/>
    <property type="molecule type" value="Genomic_DNA"/>
</dbReference>
<proteinExistence type="predicted"/>
<accession>A0A645H0A6</accession>
<evidence type="ECO:0000313" key="2">
    <source>
        <dbReference type="EMBL" id="MPN32475.1"/>
    </source>
</evidence>
<feature type="compositionally biased region" description="Basic and acidic residues" evidence="1">
    <location>
        <begin position="94"/>
        <end position="108"/>
    </location>
</feature>
<dbReference type="AlphaFoldDB" id="A0A645H0A6"/>
<gene>
    <name evidence="2" type="ORF">SDC9_179954</name>
</gene>
<feature type="region of interest" description="Disordered" evidence="1">
    <location>
        <begin position="15"/>
        <end position="128"/>
    </location>
</feature>
<comment type="caution">
    <text evidence="2">The sequence shown here is derived from an EMBL/GenBank/DDBJ whole genome shotgun (WGS) entry which is preliminary data.</text>
</comment>
<feature type="compositionally biased region" description="Basic and acidic residues" evidence="1">
    <location>
        <begin position="56"/>
        <end position="68"/>
    </location>
</feature>
<name>A0A645H0A6_9ZZZZ</name>
<feature type="region of interest" description="Disordered" evidence="1">
    <location>
        <begin position="156"/>
        <end position="218"/>
    </location>
</feature>